<keyword evidence="2" id="KW-0812">Transmembrane</keyword>
<feature type="region of interest" description="Disordered" evidence="1">
    <location>
        <begin position="310"/>
        <end position="349"/>
    </location>
</feature>
<accession>A0ABM8HE72</accession>
<dbReference type="CDD" id="cd16410">
    <property type="entry name" value="ParB_N_like"/>
    <property type="match status" value="1"/>
</dbReference>
<dbReference type="InterPro" id="IPR050336">
    <property type="entry name" value="Chromosome_partition/occlusion"/>
</dbReference>
<reference evidence="4" key="2">
    <citation type="submission" date="2023-02" db="EMBL/GenBank/DDBJ databases">
        <authorList>
            <person name="Sun Q."/>
            <person name="Mori K."/>
        </authorList>
    </citation>
    <scope>NUCLEOTIDE SEQUENCE</scope>
    <source>
        <strain evidence="4">NBRC 110608</strain>
    </source>
</reference>
<feature type="region of interest" description="Disordered" evidence="1">
    <location>
        <begin position="120"/>
        <end position="150"/>
    </location>
</feature>
<proteinExistence type="predicted"/>
<protein>
    <recommendedName>
        <fullName evidence="3">ParB-like N-terminal domain-containing protein</fullName>
    </recommendedName>
</protein>
<evidence type="ECO:0000313" key="4">
    <source>
        <dbReference type="EMBL" id="BDZ59285.1"/>
    </source>
</evidence>
<evidence type="ECO:0000256" key="1">
    <source>
        <dbReference type="SAM" id="MobiDB-lite"/>
    </source>
</evidence>
<evidence type="ECO:0000259" key="3">
    <source>
        <dbReference type="SMART" id="SM00470"/>
    </source>
</evidence>
<dbReference type="PANTHER" id="PTHR33375">
    <property type="entry name" value="CHROMOSOME-PARTITIONING PROTEIN PARB-RELATED"/>
    <property type="match status" value="1"/>
</dbReference>
<dbReference type="SUPFAM" id="SSF110849">
    <property type="entry name" value="ParB/Sulfiredoxin"/>
    <property type="match status" value="1"/>
</dbReference>
<feature type="region of interest" description="Disordered" evidence="1">
    <location>
        <begin position="409"/>
        <end position="440"/>
    </location>
</feature>
<reference evidence="4" key="1">
    <citation type="journal article" date="2014" name="Int. J. Syst. Evol. Microbiol.">
        <title>Complete genome of a new Firmicutes species belonging to the dominant human colonic microbiota ('Ruminococcus bicirculans') reveals two chromosomes and a selective capacity to utilize plant glucans.</title>
        <authorList>
            <consortium name="NISC Comparative Sequencing Program"/>
            <person name="Wegmann U."/>
            <person name="Louis P."/>
            <person name="Goesmann A."/>
            <person name="Henrissat B."/>
            <person name="Duncan S.H."/>
            <person name="Flint H.J."/>
        </authorList>
    </citation>
    <scope>NUCLEOTIDE SEQUENCE</scope>
    <source>
        <strain evidence="4">NBRC 110608</strain>
    </source>
</reference>
<gene>
    <name evidence="4" type="ORF">GCM10025872_29420</name>
</gene>
<keyword evidence="2" id="KW-0472">Membrane</keyword>
<sequence length="595" mass="63939">MVMGIELERTVDSIQVGTRHRTDLGDIDALAASIREHGLLQPITVTIDGVLVCGRRRLAAIRQLGWRTVSVWVRSGISDRLGHLLAEQDENLHRKPLTQLEAAALYRELKQLMAEDAERRQVASRFSADHQPSTDGGGNFPPPSGPVGKAREQAAAMIPGGTSYKTMEKIGHVQHVADDPDAPEALRELATTELARIEAGGPVDPAYQRIRAAAAEVEQARQAELHALAEEAVARVTGPGRGTKRKTPATETVRAPGRWPVAAFVQTWTSLAGWWTHYAPDELAAELTDDQARVFLTVVDGTVAFADRLRPCSPSTPPRSARPAMMPPARSPRSTAPPKRVRCRPGTCAPSSLATPARAGYGVEAVHLDGMKTSAADIPPRKRVIVLIAAGLSVLLLAGIGVYGLIQGPRTGPPTDDDPAATSAPSEDGTPMPGRIVPVERSSDPETFARNVATAVFAWDTGAGFMPLDYTAVVMEVADPTGTEQAGLANDLSAYLPVREAWVDLRQYATTQHLEITDAFVPEAWATAEAQAQPGQITEGTTAITIEGVRHRAGVWNDEPVASEHEVAFTVFVICEPAYDTCHLLRLSELDNPLR</sequence>
<evidence type="ECO:0000256" key="2">
    <source>
        <dbReference type="SAM" id="Phobius"/>
    </source>
</evidence>
<organism evidence="4">
    <name type="scientific">Barrientosiimonas endolithica</name>
    <dbReference type="NCBI Taxonomy" id="1535208"/>
    <lineage>
        <taxon>Bacteria</taxon>
        <taxon>Bacillati</taxon>
        <taxon>Actinomycetota</taxon>
        <taxon>Actinomycetes</taxon>
        <taxon>Micrococcales</taxon>
        <taxon>Dermacoccaceae</taxon>
        <taxon>Barrientosiimonas</taxon>
    </lineage>
</organism>
<dbReference type="InterPro" id="IPR036086">
    <property type="entry name" value="ParB/Sulfiredoxin_sf"/>
</dbReference>
<dbReference type="SMART" id="SM00470">
    <property type="entry name" value="ParB"/>
    <property type="match status" value="1"/>
</dbReference>
<dbReference type="PANTHER" id="PTHR33375:SF1">
    <property type="entry name" value="CHROMOSOME-PARTITIONING PROTEIN PARB-RELATED"/>
    <property type="match status" value="1"/>
</dbReference>
<feature type="transmembrane region" description="Helical" evidence="2">
    <location>
        <begin position="384"/>
        <end position="406"/>
    </location>
</feature>
<dbReference type="Pfam" id="PF02195">
    <property type="entry name" value="ParB_N"/>
    <property type="match status" value="1"/>
</dbReference>
<dbReference type="EMBL" id="AP027735">
    <property type="protein sequence ID" value="BDZ59285.1"/>
    <property type="molecule type" value="Genomic_DNA"/>
</dbReference>
<name>A0ABM8HE72_9MICO</name>
<dbReference type="Gene3D" id="3.90.1530.30">
    <property type="match status" value="1"/>
</dbReference>
<dbReference type="InterPro" id="IPR003115">
    <property type="entry name" value="ParB_N"/>
</dbReference>
<feature type="domain" description="ParB-like N-terminal" evidence="3">
    <location>
        <begin position="7"/>
        <end position="92"/>
    </location>
</feature>
<keyword evidence="2" id="KW-1133">Transmembrane helix</keyword>